<organism evidence="1 2">
    <name type="scientific">Natronocella acetinitrilica</name>
    <dbReference type="NCBI Taxonomy" id="414046"/>
    <lineage>
        <taxon>Bacteria</taxon>
        <taxon>Pseudomonadati</taxon>
        <taxon>Pseudomonadota</taxon>
        <taxon>Gammaproteobacteria</taxon>
        <taxon>Chromatiales</taxon>
        <taxon>Ectothiorhodospiraceae</taxon>
        <taxon>Natronocella</taxon>
    </lineage>
</organism>
<name>A0AAE3KAT9_9GAMM</name>
<gene>
    <name evidence="1" type="ORF">J2T57_001068</name>
</gene>
<dbReference type="AlphaFoldDB" id="A0AAE3KAT9"/>
<reference evidence="1" key="1">
    <citation type="submission" date="2022-03" db="EMBL/GenBank/DDBJ databases">
        <title>Genomic Encyclopedia of Type Strains, Phase III (KMG-III): the genomes of soil and plant-associated and newly described type strains.</title>
        <authorList>
            <person name="Whitman W."/>
        </authorList>
    </citation>
    <scope>NUCLEOTIDE SEQUENCE</scope>
    <source>
        <strain evidence="1">ANL 6-2</strain>
    </source>
</reference>
<protein>
    <submittedName>
        <fullName evidence="1">Uncharacterized protein</fullName>
    </submittedName>
</protein>
<evidence type="ECO:0000313" key="1">
    <source>
        <dbReference type="EMBL" id="MCP1673969.1"/>
    </source>
</evidence>
<dbReference type="EMBL" id="JALJXV010000002">
    <property type="protein sequence ID" value="MCP1673969.1"/>
    <property type="molecule type" value="Genomic_DNA"/>
</dbReference>
<proteinExistence type="predicted"/>
<accession>A0AAE3KAT9</accession>
<evidence type="ECO:0000313" key="2">
    <source>
        <dbReference type="Proteomes" id="UP001205843"/>
    </source>
</evidence>
<comment type="caution">
    <text evidence="1">The sequence shown here is derived from an EMBL/GenBank/DDBJ whole genome shotgun (WGS) entry which is preliminary data.</text>
</comment>
<sequence length="36" mass="4023">MNAEPVRYGLRPNAPYVRPCPTGGRARRRVLLARSA</sequence>
<dbReference type="Proteomes" id="UP001205843">
    <property type="component" value="Unassembled WGS sequence"/>
</dbReference>
<keyword evidence="2" id="KW-1185">Reference proteome</keyword>